<reference evidence="2 3" key="1">
    <citation type="journal article" date="2023" name="Plants (Basel)">
        <title>Bridging the Gap: Combining Genomics and Transcriptomics Approaches to Understand Stylosanthes scabra, an Orphan Legume from the Brazilian Caatinga.</title>
        <authorList>
            <person name="Ferreira-Neto J.R.C."/>
            <person name="da Silva M.D."/>
            <person name="Binneck E."/>
            <person name="de Melo N.F."/>
            <person name="da Silva R.H."/>
            <person name="de Melo A.L.T.M."/>
            <person name="Pandolfi V."/>
            <person name="Bustamante F.O."/>
            <person name="Brasileiro-Vidal A.C."/>
            <person name="Benko-Iseppon A.M."/>
        </authorList>
    </citation>
    <scope>NUCLEOTIDE SEQUENCE [LARGE SCALE GENOMIC DNA]</scope>
    <source>
        <tissue evidence="2">Leaves</tissue>
    </source>
</reference>
<accession>A0ABU6XN92</accession>
<gene>
    <name evidence="2" type="ORF">PIB30_067091</name>
</gene>
<name>A0ABU6XN92_9FABA</name>
<dbReference type="Proteomes" id="UP001341840">
    <property type="component" value="Unassembled WGS sequence"/>
</dbReference>
<evidence type="ECO:0000256" key="1">
    <source>
        <dbReference type="SAM" id="MobiDB-lite"/>
    </source>
</evidence>
<dbReference type="EMBL" id="JASCZI010212143">
    <property type="protein sequence ID" value="MED6198519.1"/>
    <property type="molecule type" value="Genomic_DNA"/>
</dbReference>
<keyword evidence="3" id="KW-1185">Reference proteome</keyword>
<feature type="region of interest" description="Disordered" evidence="1">
    <location>
        <begin position="62"/>
        <end position="87"/>
    </location>
</feature>
<evidence type="ECO:0000313" key="2">
    <source>
        <dbReference type="EMBL" id="MED6198519.1"/>
    </source>
</evidence>
<sequence length="87" mass="9579">MKAATQRALTGLFALVIIYLIMCSVVSVNCESRSNPIDRLAMRKLLAHASFSTSVDKLNRSYEASQKSVDPSLKKAPKSNSNPTHNR</sequence>
<proteinExistence type="predicted"/>
<evidence type="ECO:0000313" key="3">
    <source>
        <dbReference type="Proteomes" id="UP001341840"/>
    </source>
</evidence>
<protein>
    <submittedName>
        <fullName evidence="2">Uncharacterized protein</fullName>
    </submittedName>
</protein>
<feature type="compositionally biased region" description="Polar residues" evidence="1">
    <location>
        <begin position="78"/>
        <end position="87"/>
    </location>
</feature>
<comment type="caution">
    <text evidence="2">The sequence shown here is derived from an EMBL/GenBank/DDBJ whole genome shotgun (WGS) entry which is preliminary data.</text>
</comment>
<organism evidence="2 3">
    <name type="scientific">Stylosanthes scabra</name>
    <dbReference type="NCBI Taxonomy" id="79078"/>
    <lineage>
        <taxon>Eukaryota</taxon>
        <taxon>Viridiplantae</taxon>
        <taxon>Streptophyta</taxon>
        <taxon>Embryophyta</taxon>
        <taxon>Tracheophyta</taxon>
        <taxon>Spermatophyta</taxon>
        <taxon>Magnoliopsida</taxon>
        <taxon>eudicotyledons</taxon>
        <taxon>Gunneridae</taxon>
        <taxon>Pentapetalae</taxon>
        <taxon>rosids</taxon>
        <taxon>fabids</taxon>
        <taxon>Fabales</taxon>
        <taxon>Fabaceae</taxon>
        <taxon>Papilionoideae</taxon>
        <taxon>50 kb inversion clade</taxon>
        <taxon>dalbergioids sensu lato</taxon>
        <taxon>Dalbergieae</taxon>
        <taxon>Pterocarpus clade</taxon>
        <taxon>Stylosanthes</taxon>
    </lineage>
</organism>